<accession>A0A4R5ACI8</accession>
<evidence type="ECO:0000259" key="3">
    <source>
        <dbReference type="Pfam" id="PF00884"/>
    </source>
</evidence>
<dbReference type="SUPFAM" id="SSF53649">
    <property type="entry name" value="Alkaline phosphatase-like"/>
    <property type="match status" value="1"/>
</dbReference>
<organism evidence="4 5">
    <name type="scientific">Jiangella aurantiaca</name>
    <dbReference type="NCBI Taxonomy" id="2530373"/>
    <lineage>
        <taxon>Bacteria</taxon>
        <taxon>Bacillati</taxon>
        <taxon>Actinomycetota</taxon>
        <taxon>Actinomycetes</taxon>
        <taxon>Jiangellales</taxon>
        <taxon>Jiangellaceae</taxon>
        <taxon>Jiangella</taxon>
    </lineage>
</organism>
<dbReference type="GO" id="GO:0004423">
    <property type="term" value="F:iduronate-2-sulfatase activity"/>
    <property type="evidence" value="ECO:0007669"/>
    <property type="project" value="TreeGrafter"/>
</dbReference>
<proteinExistence type="predicted"/>
<evidence type="ECO:0000313" key="4">
    <source>
        <dbReference type="EMBL" id="TDD67512.1"/>
    </source>
</evidence>
<dbReference type="PANTHER" id="PTHR45953:SF1">
    <property type="entry name" value="IDURONATE 2-SULFATASE"/>
    <property type="match status" value="1"/>
</dbReference>
<comment type="caution">
    <text evidence="4">The sequence shown here is derived from an EMBL/GenBank/DDBJ whole genome shotgun (WGS) entry which is preliminary data.</text>
</comment>
<dbReference type="RefSeq" id="WP_132104678.1">
    <property type="nucleotide sequence ID" value="NZ_SMLB01000028.1"/>
</dbReference>
<dbReference type="GO" id="GO:0046872">
    <property type="term" value="F:metal ion binding"/>
    <property type="evidence" value="ECO:0007669"/>
    <property type="project" value="UniProtKB-KW"/>
</dbReference>
<reference evidence="4 5" key="1">
    <citation type="submission" date="2019-02" db="EMBL/GenBank/DDBJ databases">
        <title>Draft genome sequences of novel Actinobacteria.</title>
        <authorList>
            <person name="Sahin N."/>
            <person name="Ay H."/>
            <person name="Saygin H."/>
        </authorList>
    </citation>
    <scope>NUCLEOTIDE SEQUENCE [LARGE SCALE GENOMIC DNA]</scope>
    <source>
        <strain evidence="4 5">8K307</strain>
    </source>
</reference>
<keyword evidence="1" id="KW-0479">Metal-binding</keyword>
<feature type="domain" description="Sulfatase N-terminal" evidence="3">
    <location>
        <begin position="12"/>
        <end position="338"/>
    </location>
</feature>
<evidence type="ECO:0000313" key="5">
    <source>
        <dbReference type="Proteomes" id="UP000295217"/>
    </source>
</evidence>
<dbReference type="GO" id="GO:0005737">
    <property type="term" value="C:cytoplasm"/>
    <property type="evidence" value="ECO:0007669"/>
    <property type="project" value="TreeGrafter"/>
</dbReference>
<sequence length="606" mass="68945">MIGADARRRRAIFVFFDTLNRRYLPPYGNPWVHAPNFTRLARRAVTFDNCYAGSMPCMPARRELHTGRYGFLHRGWGPLEPFDDSMPQLLAEHGVYTHLASDHQHYWEDGGGTYHTRYRSWEFFRGQEGDPWKGQVAEPDVPDAVRLVRNRLWRQDWVNRRYLEHEEEHPQTRTVDAGLEFVATNHEQDRWLVQIETFDPHEPFFTYKQYRDRYPHDYAGPHFDWPEYKRVTERPVAVDHVRYEYAALLSMCDHSLGRVLDAMDRYRSWDDTMLVVGTDHGFLLGEHGWWGKNVQPWYDETIHTPLFIWDPRVGSADERRSSLVQTIDLAPSLLEFFGAERPPDMQGSPLLETIASDRPVREAALFGSFGGHVNVTDGRYVYMRAPATPENAPLFEYTLMPTHMRARFAVDELAEAQLARPFAFTKGCPTLRVPAPGQANAHVFGTLLFDLQTDPEQERPLVDDELERRMATLMVELMRSADAPPEQYQRLGLPAAGEVEDRHLLIQRQRDHSERATAALPRPEDLPAGGIDVSTPITKLLADPGVVAAIDGTVPGLLDNPRVATLGHVSLLELAALAPSVLDGPKLRALADALAVHDLSRKAADG</sequence>
<dbReference type="AlphaFoldDB" id="A0A4R5ACI8"/>
<dbReference type="Pfam" id="PF00884">
    <property type="entry name" value="Sulfatase"/>
    <property type="match status" value="1"/>
</dbReference>
<keyword evidence="5" id="KW-1185">Reference proteome</keyword>
<dbReference type="InterPro" id="IPR017850">
    <property type="entry name" value="Alkaline_phosphatase_core_sf"/>
</dbReference>
<dbReference type="CDD" id="cd16148">
    <property type="entry name" value="sulfatase_like"/>
    <property type="match status" value="1"/>
</dbReference>
<keyword evidence="2" id="KW-0378">Hydrolase</keyword>
<dbReference type="Proteomes" id="UP000295217">
    <property type="component" value="Unassembled WGS sequence"/>
</dbReference>
<evidence type="ECO:0000256" key="1">
    <source>
        <dbReference type="ARBA" id="ARBA00022723"/>
    </source>
</evidence>
<dbReference type="PANTHER" id="PTHR45953">
    <property type="entry name" value="IDURONATE 2-SULFATASE"/>
    <property type="match status" value="1"/>
</dbReference>
<dbReference type="OrthoDB" id="9777306at2"/>
<protein>
    <submittedName>
        <fullName evidence="4">Sulfatase</fullName>
    </submittedName>
</protein>
<dbReference type="Gene3D" id="3.40.720.10">
    <property type="entry name" value="Alkaline Phosphatase, subunit A"/>
    <property type="match status" value="1"/>
</dbReference>
<dbReference type="InterPro" id="IPR000917">
    <property type="entry name" value="Sulfatase_N"/>
</dbReference>
<evidence type="ECO:0000256" key="2">
    <source>
        <dbReference type="ARBA" id="ARBA00022801"/>
    </source>
</evidence>
<name>A0A4R5ACI8_9ACTN</name>
<gene>
    <name evidence="4" type="ORF">E1262_18845</name>
</gene>
<dbReference type="EMBL" id="SMLB01000028">
    <property type="protein sequence ID" value="TDD67512.1"/>
    <property type="molecule type" value="Genomic_DNA"/>
</dbReference>